<reference evidence="7" key="1">
    <citation type="journal article" date="2019" name="Int. J. Syst. Evol. Microbiol.">
        <title>The Global Catalogue of Microorganisms (GCM) 10K type strain sequencing project: providing services to taxonomists for standard genome sequencing and annotation.</title>
        <authorList>
            <consortium name="The Broad Institute Genomics Platform"/>
            <consortium name="The Broad Institute Genome Sequencing Center for Infectious Disease"/>
            <person name="Wu L."/>
            <person name="Ma J."/>
        </authorList>
    </citation>
    <scope>NUCLEOTIDE SEQUENCE [LARGE SCALE GENOMIC DNA]</scope>
    <source>
        <strain evidence="7">CGMCC 1.18439</strain>
    </source>
</reference>
<evidence type="ECO:0000256" key="2">
    <source>
        <dbReference type="ARBA" id="ARBA00023027"/>
    </source>
</evidence>
<organism evidence="6 7">
    <name type="scientific">Deinococcus piscis</name>
    <dbReference type="NCBI Taxonomy" id="394230"/>
    <lineage>
        <taxon>Bacteria</taxon>
        <taxon>Thermotogati</taxon>
        <taxon>Deinococcota</taxon>
        <taxon>Deinococci</taxon>
        <taxon>Deinococcales</taxon>
        <taxon>Deinococcaceae</taxon>
        <taxon>Deinococcus</taxon>
    </lineage>
</organism>
<evidence type="ECO:0000256" key="3">
    <source>
        <dbReference type="RuleBase" id="RU003427"/>
    </source>
</evidence>
<evidence type="ECO:0000313" key="6">
    <source>
        <dbReference type="EMBL" id="GHG07788.1"/>
    </source>
</evidence>
<dbReference type="SUPFAM" id="SSF53223">
    <property type="entry name" value="Aminoacid dehydrogenase-like, N-terminal domain"/>
    <property type="match status" value="1"/>
</dbReference>
<dbReference type="SMART" id="SM00919">
    <property type="entry name" value="Malic_M"/>
    <property type="match status" value="1"/>
</dbReference>
<dbReference type="EMBL" id="BNAL01000029">
    <property type="protein sequence ID" value="GHG07788.1"/>
    <property type="molecule type" value="Genomic_DNA"/>
</dbReference>
<dbReference type="InterPro" id="IPR012301">
    <property type="entry name" value="Malic_N_dom"/>
</dbReference>
<dbReference type="InterPro" id="IPR037062">
    <property type="entry name" value="Malic_N_dom_sf"/>
</dbReference>
<evidence type="ECO:0000259" key="5">
    <source>
        <dbReference type="SMART" id="SM01274"/>
    </source>
</evidence>
<dbReference type="InterPro" id="IPR046346">
    <property type="entry name" value="Aminoacid_DH-like_N_sf"/>
</dbReference>
<feature type="domain" description="Malic enzyme N-terminal" evidence="5">
    <location>
        <begin position="97"/>
        <end position="277"/>
    </location>
</feature>
<evidence type="ECO:0000313" key="7">
    <source>
        <dbReference type="Proteomes" id="UP000632154"/>
    </source>
</evidence>
<feature type="domain" description="Malic enzyme NAD-binding" evidence="4">
    <location>
        <begin position="287"/>
        <end position="547"/>
    </location>
</feature>
<dbReference type="PRINTS" id="PR00072">
    <property type="entry name" value="MALOXRDTASE"/>
</dbReference>
<proteinExistence type="inferred from homology"/>
<name>A0ABQ3K9B5_9DEIO</name>
<dbReference type="PANTHER" id="PTHR23406">
    <property type="entry name" value="MALIC ENZYME-RELATED"/>
    <property type="match status" value="1"/>
</dbReference>
<dbReference type="Pfam" id="PF00390">
    <property type="entry name" value="malic"/>
    <property type="match status" value="1"/>
</dbReference>
<keyword evidence="3" id="KW-0479">Metal-binding</keyword>
<gene>
    <name evidence="6" type="ORF">GCM10017783_20450</name>
</gene>
<comment type="caution">
    <text evidence="6">The sequence shown here is derived from an EMBL/GenBank/DDBJ whole genome shotgun (WGS) entry which is preliminary data.</text>
</comment>
<dbReference type="Proteomes" id="UP000632154">
    <property type="component" value="Unassembled WGS sequence"/>
</dbReference>
<dbReference type="InterPro" id="IPR036291">
    <property type="entry name" value="NAD(P)-bd_dom_sf"/>
</dbReference>
<accession>A0ABQ3K9B5</accession>
<evidence type="ECO:0000259" key="4">
    <source>
        <dbReference type="SMART" id="SM00919"/>
    </source>
</evidence>
<dbReference type="PIRSF" id="PIRSF000106">
    <property type="entry name" value="ME"/>
    <property type="match status" value="1"/>
</dbReference>
<sequence length="593" mass="65616">MLWGMSSPNQLTRYYDIKRDENGQRYVAVHVTGFPLLQIPLLNKSTGFSREERRALNIEGLVPPHTSTMQEQKTRTYNSYLKQTSDFGRHEFLRALQDRNEVLFYALLLDHLEEMLPILYTPTVGEAVKNFSDIYRYPRGLAVSTDDIEHVDEVLDNVPLNDVRMIVATDSSAILGIGDQGFGGMAISIGKLSLYVAGGGLGLDKTLPVELDVGTDREDLLADPLYLGQHHRRLTGRQYDEFLDRFVEAVAERYPQAIIQWEDFSRGTAFHVLERYRRVIPSFNDDIQGTGAMAVAGLIRAAQIKGERLSDQVFVVVGNGAGGIGVAGMIRQGLLREGLSEEQVRERLFVVARTGLMVEGLGYEVDAFQQAFIQPRSAVESWTLAGEQPTLLETVQNARATAILGLTGAAGLFGEELVAAMQAHTKRPIIFPLSNPTSHIEAHPADLLRWTDGWAIIATGSPFQPIEYGGREYRIGQGNNAFIFPGLGFGAVMSRAREITDSMVMEAAQTLADWTAQHAGPDAVFPAVSQLRTVSEEVAVRVARQAITEGVSAERRIRNLSDEALAEFIRAHQWTPEYLPFRRATDAESALGL</sequence>
<dbReference type="NCBIfam" id="NF010052">
    <property type="entry name" value="PRK13529.1"/>
    <property type="match status" value="1"/>
</dbReference>
<dbReference type="SUPFAM" id="SSF51735">
    <property type="entry name" value="NAD(P)-binding Rossmann-fold domains"/>
    <property type="match status" value="1"/>
</dbReference>
<dbReference type="InterPro" id="IPR001891">
    <property type="entry name" value="Malic_OxRdtase"/>
</dbReference>
<dbReference type="PANTHER" id="PTHR23406:SF34">
    <property type="entry name" value="NAD-DEPENDENT MALIC ENZYME, MITOCHONDRIAL"/>
    <property type="match status" value="1"/>
</dbReference>
<keyword evidence="2" id="KW-0520">NAD</keyword>
<evidence type="ECO:0000256" key="1">
    <source>
        <dbReference type="ARBA" id="ARBA00008785"/>
    </source>
</evidence>
<keyword evidence="7" id="KW-1185">Reference proteome</keyword>
<dbReference type="InterPro" id="IPR012302">
    <property type="entry name" value="Malic_NAD-bd"/>
</dbReference>
<dbReference type="Pfam" id="PF03949">
    <property type="entry name" value="Malic_M"/>
    <property type="match status" value="1"/>
</dbReference>
<protein>
    <submittedName>
        <fullName evidence="6">Malate dehydrogenase</fullName>
    </submittedName>
</protein>
<comment type="similarity">
    <text evidence="1 3">Belongs to the malic enzymes family.</text>
</comment>
<dbReference type="SMART" id="SM01274">
    <property type="entry name" value="malic"/>
    <property type="match status" value="1"/>
</dbReference>
<dbReference type="Gene3D" id="3.40.50.720">
    <property type="entry name" value="NAD(P)-binding Rossmann-like Domain"/>
    <property type="match status" value="1"/>
</dbReference>
<dbReference type="Gene3D" id="3.40.50.10380">
    <property type="entry name" value="Malic enzyme, N-terminal domain"/>
    <property type="match status" value="1"/>
</dbReference>